<evidence type="ECO:0000313" key="1">
    <source>
        <dbReference type="EMBL" id="OGE94603.1"/>
    </source>
</evidence>
<reference evidence="1 2" key="1">
    <citation type="journal article" date="2016" name="Nat. Commun.">
        <title>Thousands of microbial genomes shed light on interconnected biogeochemical processes in an aquifer system.</title>
        <authorList>
            <person name="Anantharaman K."/>
            <person name="Brown C.T."/>
            <person name="Hug L.A."/>
            <person name="Sharon I."/>
            <person name="Castelle C.J."/>
            <person name="Probst A.J."/>
            <person name="Thomas B.C."/>
            <person name="Singh A."/>
            <person name="Wilkins M.J."/>
            <person name="Karaoz U."/>
            <person name="Brodie E.L."/>
            <person name="Williams K.H."/>
            <person name="Hubbard S.S."/>
            <person name="Banfield J.F."/>
        </authorList>
    </citation>
    <scope>NUCLEOTIDE SEQUENCE [LARGE SCALE GENOMIC DNA]</scope>
</reference>
<name>A0A1F5PXH0_9BACT</name>
<dbReference type="Proteomes" id="UP000177281">
    <property type="component" value="Unassembled WGS sequence"/>
</dbReference>
<evidence type="ECO:0000313" key="2">
    <source>
        <dbReference type="Proteomes" id="UP000177281"/>
    </source>
</evidence>
<proteinExistence type="predicted"/>
<dbReference type="EMBL" id="MFFB01000012">
    <property type="protein sequence ID" value="OGE94603.1"/>
    <property type="molecule type" value="Genomic_DNA"/>
</dbReference>
<dbReference type="AlphaFoldDB" id="A0A1F5PXH0"/>
<accession>A0A1F5PXH0</accession>
<protein>
    <submittedName>
        <fullName evidence="1">Uncharacterized protein</fullName>
    </submittedName>
</protein>
<organism evidence="1 2">
    <name type="scientific">Candidatus Doudnabacteria bacterium RIFCSPLOWO2_01_FULL_44_21</name>
    <dbReference type="NCBI Taxonomy" id="1817841"/>
    <lineage>
        <taxon>Bacteria</taxon>
        <taxon>Candidatus Doudnaibacteriota</taxon>
    </lineage>
</organism>
<dbReference type="InterPro" id="IPR009057">
    <property type="entry name" value="Homeodomain-like_sf"/>
</dbReference>
<comment type="caution">
    <text evidence="1">The sequence shown here is derived from an EMBL/GenBank/DDBJ whole genome shotgun (WGS) entry which is preliminary data.</text>
</comment>
<dbReference type="STRING" id="1817841.A3B10_00375"/>
<sequence>MRKDKEKAIELRIQGKSYSTINRELGISKSTLSDWFKGVSWSESLKERLTAKQIETSREKIILMNLANKEKWDRWHEECRNEAIVEFSDLKSNPLFISGLMLYWGEGDKNLKNGKVRITNSDPEMIKIFCMFLKKVLIIPNHKITARLLLYPDLIDGPQKRFWSKLIELPIERFRKSTYIIGRHPTRRLSYGVCSIDVYSRKLKEKILKWSELYRQYLISGV</sequence>
<dbReference type="SUPFAM" id="SSF46689">
    <property type="entry name" value="Homeodomain-like"/>
    <property type="match status" value="1"/>
</dbReference>
<gene>
    <name evidence="1" type="ORF">A3B10_00375</name>
</gene>